<name>A0A818WCV6_9BILA</name>
<feature type="region of interest" description="Disordered" evidence="1">
    <location>
        <begin position="373"/>
        <end position="431"/>
    </location>
</feature>
<sequence length="431" mass="49641">MMSTVLAKVLEMEKTVADNQKKNNETFQSLREPIVQVHQEDEYEDVEGFEEDYNDEADDNYDVIDDTTNFDLPLEPYMERDKIPEEETFAEEIEDPFEENNVFEFEYEDTQKSKSKVNLSTSWKAFRSLLTIVDRDEKTKLCDKDPKEDISAPQLQVPDKVADLLHTALGMPREAYLNKEGYEKKFCIYKPALNTDPIIPFSLKYPELKGFFQSQQLPKEISQIIPFAQDAKGTLPGLDVSLDALLRKTLKEQVTLDETFRVLMIAVLKICMPVQNKTILLNLSQLGGALIENSIYRIATMIGMTRFKLRKMVMKDCESGYKFNLQKSGLICTNLYSEQNLDIILKNLSGQSFRLHSQKFRGTRAGYRRSFRSSFGNRGQRTEGFKNFSEKQQYKTGSQRRGFRGRSSQRYGNRKQAAGPKKEANKSKAAK</sequence>
<protein>
    <submittedName>
        <fullName evidence="2">Uncharacterized protein</fullName>
    </submittedName>
</protein>
<proteinExistence type="predicted"/>
<dbReference type="EMBL" id="CAJNYV010005082">
    <property type="protein sequence ID" value="CAF3722409.1"/>
    <property type="molecule type" value="Genomic_DNA"/>
</dbReference>
<accession>A0A818WCV6</accession>
<feature type="compositionally biased region" description="Basic and acidic residues" evidence="1">
    <location>
        <begin position="380"/>
        <end position="393"/>
    </location>
</feature>
<feature type="compositionally biased region" description="Basic and acidic residues" evidence="1">
    <location>
        <begin position="420"/>
        <end position="431"/>
    </location>
</feature>
<evidence type="ECO:0000313" key="3">
    <source>
        <dbReference type="Proteomes" id="UP000663865"/>
    </source>
</evidence>
<feature type="compositionally biased region" description="Low complexity" evidence="1">
    <location>
        <begin position="397"/>
        <end position="410"/>
    </location>
</feature>
<reference evidence="2" key="1">
    <citation type="submission" date="2021-02" db="EMBL/GenBank/DDBJ databases">
        <authorList>
            <person name="Nowell W R."/>
        </authorList>
    </citation>
    <scope>NUCLEOTIDE SEQUENCE</scope>
</reference>
<dbReference type="Proteomes" id="UP000663865">
    <property type="component" value="Unassembled WGS sequence"/>
</dbReference>
<gene>
    <name evidence="2" type="ORF">KIK155_LOCUS28068</name>
</gene>
<evidence type="ECO:0000313" key="2">
    <source>
        <dbReference type="EMBL" id="CAF3722409.1"/>
    </source>
</evidence>
<evidence type="ECO:0000256" key="1">
    <source>
        <dbReference type="SAM" id="MobiDB-lite"/>
    </source>
</evidence>
<organism evidence="2 3">
    <name type="scientific">Rotaria socialis</name>
    <dbReference type="NCBI Taxonomy" id="392032"/>
    <lineage>
        <taxon>Eukaryota</taxon>
        <taxon>Metazoa</taxon>
        <taxon>Spiralia</taxon>
        <taxon>Gnathifera</taxon>
        <taxon>Rotifera</taxon>
        <taxon>Eurotatoria</taxon>
        <taxon>Bdelloidea</taxon>
        <taxon>Philodinida</taxon>
        <taxon>Philodinidae</taxon>
        <taxon>Rotaria</taxon>
    </lineage>
</organism>
<dbReference type="AlphaFoldDB" id="A0A818WCV6"/>
<comment type="caution">
    <text evidence="2">The sequence shown here is derived from an EMBL/GenBank/DDBJ whole genome shotgun (WGS) entry which is preliminary data.</text>
</comment>